<protein>
    <submittedName>
        <fullName evidence="1">WSSV406</fullName>
    </submittedName>
</protein>
<reference evidence="1" key="2">
    <citation type="journal article" date="2018" name="Genome Announc.">
        <title>First Report of a Complete Genome Sequence of White spot syndrome virus from India.</title>
        <authorList>
            <person name="Vinaya Kumar K."/>
            <person name="Shekhar M.S."/>
            <person name="Otta S.K."/>
            <person name="Karthic K."/>
            <person name="Ashok Kumar J."/>
            <person name="Gopikrishna G."/>
            <person name="Vijayan K.K."/>
        </authorList>
    </citation>
    <scope>NUCLEOTIDE SEQUENCE</scope>
    <source>
        <strain evidence="1">IN_AP4RU</strain>
    </source>
</reference>
<dbReference type="Proteomes" id="UP000267352">
    <property type="component" value="Segment"/>
</dbReference>
<name>A0A2I6SC90_9VIRU</name>
<evidence type="ECO:0000313" key="1">
    <source>
        <dbReference type="EMBL" id="AUO15179.1"/>
    </source>
</evidence>
<accession>A0A2I6SC90</accession>
<sequence length="43" mass="4883">MKTESSKYEGSEDALVMKKLAKLSTMKQMRRVKNEPALKLLLG</sequence>
<reference evidence="1" key="1">
    <citation type="submission" date="2017-12" db="EMBL/GenBank/DDBJ databases">
        <authorList>
            <person name="Katneni V.K."/>
            <person name="Shekhar M.S."/>
            <person name="Otta S.K."/>
            <person name="Karthic K."/>
            <person name="Jangam A.K."/>
            <person name="Gopikrishna G."/>
            <person name="Vijayan K.K."/>
        </authorList>
    </citation>
    <scope>NUCLEOTIDE SEQUENCE [LARGE SCALE GENOMIC DNA]</scope>
    <source>
        <strain evidence="1">IN_AP4RU</strain>
    </source>
</reference>
<organism evidence="1">
    <name type="scientific">White spot syndrome virus</name>
    <dbReference type="NCBI Taxonomy" id="342409"/>
    <lineage>
        <taxon>Viruses</taxon>
        <taxon>Viruses incertae sedis</taxon>
        <taxon>Naldaviricetes</taxon>
        <taxon>Nimaviridae</taxon>
        <taxon>Whispovirus</taxon>
    </lineage>
</organism>
<proteinExistence type="predicted"/>
<dbReference type="EMBL" id="MG702567">
    <property type="protein sequence ID" value="AUO15179.1"/>
    <property type="molecule type" value="Genomic_DNA"/>
</dbReference>